<evidence type="ECO:0000313" key="14">
    <source>
        <dbReference type="EMBL" id="AVJ52272.1"/>
    </source>
</evidence>
<keyword evidence="4 12" id="KW-0813">Transport</keyword>
<dbReference type="GO" id="GO:0031966">
    <property type="term" value="C:mitochondrial membrane"/>
    <property type="evidence" value="ECO:0007669"/>
    <property type="project" value="UniProtKB-SubCell"/>
</dbReference>
<accession>A0A2P1CLR8</accession>
<keyword evidence="5 12" id="KW-0138">CF(0)</keyword>
<dbReference type="AlphaFoldDB" id="A0A2P1CLR8"/>
<evidence type="ECO:0000256" key="4">
    <source>
        <dbReference type="ARBA" id="ARBA00022448"/>
    </source>
</evidence>
<evidence type="ECO:0000256" key="8">
    <source>
        <dbReference type="ARBA" id="ARBA00022989"/>
    </source>
</evidence>
<comment type="subcellular location">
    <subcellularLocation>
        <location evidence="1 12">Mitochondrion membrane</location>
        <topology evidence="1 12">Single-pass membrane protein</topology>
    </subcellularLocation>
</comment>
<evidence type="ECO:0000256" key="6">
    <source>
        <dbReference type="ARBA" id="ARBA00022692"/>
    </source>
</evidence>
<comment type="subunit">
    <text evidence="3">F-type ATPases have 2 components, CF(1) - the catalytic core - and CF(0) - the membrane proton channel.</text>
</comment>
<geneLocation type="mitochondrion" evidence="14"/>
<keyword evidence="8 13" id="KW-1133">Transmembrane helix</keyword>
<evidence type="ECO:0000256" key="10">
    <source>
        <dbReference type="ARBA" id="ARBA00023128"/>
    </source>
</evidence>
<organism evidence="14">
    <name type="scientific">Diolcus irroratus</name>
    <dbReference type="NCBI Taxonomy" id="2080391"/>
    <lineage>
        <taxon>Eukaryota</taxon>
        <taxon>Metazoa</taxon>
        <taxon>Ecdysozoa</taxon>
        <taxon>Arthropoda</taxon>
        <taxon>Hexapoda</taxon>
        <taxon>Insecta</taxon>
        <taxon>Pterygota</taxon>
        <taxon>Neoptera</taxon>
        <taxon>Paraneoptera</taxon>
        <taxon>Hemiptera</taxon>
        <taxon>Heteroptera</taxon>
        <taxon>Panheteroptera</taxon>
        <taxon>Pentatomomorpha</taxon>
        <taxon>Pentatomoidea</taxon>
        <taxon>Scutelleridae</taxon>
        <taxon>Pachycorinae</taxon>
        <taxon>Diolcus</taxon>
    </lineage>
</organism>
<keyword evidence="10 12" id="KW-0496">Mitochondrion</keyword>
<evidence type="ECO:0000256" key="13">
    <source>
        <dbReference type="SAM" id="Phobius"/>
    </source>
</evidence>
<feature type="transmembrane region" description="Helical" evidence="13">
    <location>
        <begin position="7"/>
        <end position="28"/>
    </location>
</feature>
<proteinExistence type="inferred from homology"/>
<dbReference type="Pfam" id="PF00895">
    <property type="entry name" value="ATP-synt_8"/>
    <property type="match status" value="1"/>
</dbReference>
<protein>
    <recommendedName>
        <fullName evidence="12">ATP synthase complex subunit 8</fullName>
    </recommendedName>
</protein>
<dbReference type="GO" id="GO:0015986">
    <property type="term" value="P:proton motive force-driven ATP synthesis"/>
    <property type="evidence" value="ECO:0007669"/>
    <property type="project" value="InterPro"/>
</dbReference>
<dbReference type="EMBL" id="MF173628">
    <property type="protein sequence ID" value="AVJ52272.1"/>
    <property type="molecule type" value="Genomic_DNA"/>
</dbReference>
<evidence type="ECO:0000256" key="11">
    <source>
        <dbReference type="ARBA" id="ARBA00023136"/>
    </source>
</evidence>
<dbReference type="InterPro" id="IPR001421">
    <property type="entry name" value="ATP8_metazoa"/>
</dbReference>
<keyword evidence="7 12" id="KW-0375">Hydrogen ion transport</keyword>
<evidence type="ECO:0000256" key="9">
    <source>
        <dbReference type="ARBA" id="ARBA00023065"/>
    </source>
</evidence>
<evidence type="ECO:0000256" key="12">
    <source>
        <dbReference type="RuleBase" id="RU003661"/>
    </source>
</evidence>
<name>A0A2P1CLR8_9HEMI</name>
<keyword evidence="6 12" id="KW-0812">Transmembrane</keyword>
<dbReference type="GO" id="GO:0015078">
    <property type="term" value="F:proton transmembrane transporter activity"/>
    <property type="evidence" value="ECO:0007669"/>
    <property type="project" value="InterPro"/>
</dbReference>
<dbReference type="GO" id="GO:0045259">
    <property type="term" value="C:proton-transporting ATP synthase complex"/>
    <property type="evidence" value="ECO:0007669"/>
    <property type="project" value="UniProtKB-KW"/>
</dbReference>
<reference evidence="14" key="1">
    <citation type="journal article" date="2018" name="Cladistics">
        <title>Phylogeny and the colourful history of jewel bugs (Insecta: Hemiptera: Scutelleridae).</title>
        <authorList>
            <person name="Wu Y."/>
            <person name="Redei D."/>
            <person name="Eger J."/>
            <person name="Wang Y."/>
            <person name="Wu H."/>
            <person name="Carapezza A."/>
            <person name="Kment P."/>
            <person name="Cai B."/>
            <person name="Sun X."/>
            <person name="Guo P."/>
            <person name="Luo J."/>
            <person name="Xie Q."/>
        </authorList>
    </citation>
    <scope>NUCLEOTIDE SEQUENCE</scope>
</reference>
<evidence type="ECO:0000256" key="7">
    <source>
        <dbReference type="ARBA" id="ARBA00022781"/>
    </source>
</evidence>
<comment type="similarity">
    <text evidence="2 12">Belongs to the ATPase protein 8 family.</text>
</comment>
<sequence length="52" mass="6249">MPQMAPLYWEILFFVFIACLVVVSMIIYHLPNIYMVTSINNKINSNQINWKW</sequence>
<evidence type="ECO:0000256" key="3">
    <source>
        <dbReference type="ARBA" id="ARBA00011291"/>
    </source>
</evidence>
<evidence type="ECO:0000256" key="2">
    <source>
        <dbReference type="ARBA" id="ARBA00008892"/>
    </source>
</evidence>
<gene>
    <name evidence="14" type="primary">ATP8</name>
</gene>
<evidence type="ECO:0000256" key="5">
    <source>
        <dbReference type="ARBA" id="ARBA00022547"/>
    </source>
</evidence>
<keyword evidence="11 13" id="KW-0472">Membrane</keyword>
<keyword evidence="9 12" id="KW-0406">Ion transport</keyword>
<evidence type="ECO:0000256" key="1">
    <source>
        <dbReference type="ARBA" id="ARBA00004304"/>
    </source>
</evidence>